<proteinExistence type="predicted"/>
<sequence length="182" mass="20775">MKKTLIIIVALALMGCGKPAKEKEFKAMEERAAQTMAQEIHNGKTWDYYTSELPNEITMQTWRLVDEGAIYKSPYIELLVQKFSDGRNRVVLMAENAEFSCKNEACPFIAKFDNEEHVFTFDASSMPPNRQNMMLVLDSELPKFIEKLKQSEKLSINGDFFPASLYGRTFNTKGLNDLDISP</sequence>
<evidence type="ECO:0000313" key="2">
    <source>
        <dbReference type="Proteomes" id="UP000013261"/>
    </source>
</evidence>
<dbReference type="PROSITE" id="PS51257">
    <property type="entry name" value="PROKAR_LIPOPROTEIN"/>
    <property type="match status" value="1"/>
</dbReference>
<dbReference type="EMBL" id="APRL01000001">
    <property type="protein sequence ID" value="ENW97334.1"/>
    <property type="molecule type" value="Genomic_DNA"/>
</dbReference>
<gene>
    <name evidence="1" type="ORF">F904_00172</name>
</gene>
<evidence type="ECO:0000313" key="1">
    <source>
        <dbReference type="EMBL" id="ENW97334.1"/>
    </source>
</evidence>
<dbReference type="OrthoDB" id="9940892at2"/>
<dbReference type="HOGENOM" id="CLU_1486017_0_0_6"/>
<organism evidence="1 2">
    <name type="scientific">Acinetobacter dispersus</name>
    <dbReference type="NCBI Taxonomy" id="70348"/>
    <lineage>
        <taxon>Bacteria</taxon>
        <taxon>Pseudomonadati</taxon>
        <taxon>Pseudomonadota</taxon>
        <taxon>Gammaproteobacteria</taxon>
        <taxon>Moraxellales</taxon>
        <taxon>Moraxellaceae</taxon>
        <taxon>Acinetobacter</taxon>
    </lineage>
</organism>
<dbReference type="eggNOG" id="ENOG5032CCC">
    <property type="taxonomic scope" value="Bacteria"/>
</dbReference>
<accession>N9N5L5</accession>
<reference evidence="1 2" key="1">
    <citation type="submission" date="2013-02" db="EMBL/GenBank/DDBJ databases">
        <title>The Genome Sequence of Acinetobacter sp. ANC 4105.</title>
        <authorList>
            <consortium name="The Broad Institute Genome Sequencing Platform"/>
            <consortium name="The Broad Institute Genome Sequencing Center for Infectious Disease"/>
            <person name="Cerqueira G."/>
            <person name="Feldgarden M."/>
            <person name="Courvalin P."/>
            <person name="Perichon B."/>
            <person name="Grillot-Courvalin C."/>
            <person name="Clermont D."/>
            <person name="Rocha E."/>
            <person name="Yoon E.-J."/>
            <person name="Nemec A."/>
            <person name="Walker B."/>
            <person name="Young S.K."/>
            <person name="Zeng Q."/>
            <person name="Gargeya S."/>
            <person name="Fitzgerald M."/>
            <person name="Haas B."/>
            <person name="Abouelleil A."/>
            <person name="Alvarado L."/>
            <person name="Arachchi H.M."/>
            <person name="Berlin A.M."/>
            <person name="Chapman S.B."/>
            <person name="Dewar J."/>
            <person name="Goldberg J."/>
            <person name="Griggs A."/>
            <person name="Gujja S."/>
            <person name="Hansen M."/>
            <person name="Howarth C."/>
            <person name="Imamovic A."/>
            <person name="Larimer J."/>
            <person name="McCowan C."/>
            <person name="Murphy C."/>
            <person name="Neiman D."/>
            <person name="Pearson M."/>
            <person name="Priest M."/>
            <person name="Roberts A."/>
            <person name="Saif S."/>
            <person name="Shea T."/>
            <person name="Sisk P."/>
            <person name="Sykes S."/>
            <person name="Wortman J."/>
            <person name="Nusbaum C."/>
            <person name="Birren B."/>
        </authorList>
    </citation>
    <scope>NUCLEOTIDE SEQUENCE [LARGE SCALE GENOMIC DNA]</scope>
    <source>
        <strain evidence="1 2">ANC 4105</strain>
    </source>
</reference>
<evidence type="ECO:0008006" key="3">
    <source>
        <dbReference type="Google" id="ProtNLM"/>
    </source>
</evidence>
<dbReference type="Proteomes" id="UP000013261">
    <property type="component" value="Unassembled WGS sequence"/>
</dbReference>
<dbReference type="PATRIC" id="fig|1217703.3.peg.159"/>
<dbReference type="RefSeq" id="WP_005183559.1">
    <property type="nucleotide sequence ID" value="NZ_KB850048.1"/>
</dbReference>
<comment type="caution">
    <text evidence="1">The sequence shown here is derived from an EMBL/GenBank/DDBJ whole genome shotgun (WGS) entry which is preliminary data.</text>
</comment>
<dbReference type="AlphaFoldDB" id="N9N5L5"/>
<name>N9N5L5_9GAMM</name>
<protein>
    <recommendedName>
        <fullName evidence="3">Lipoprotein</fullName>
    </recommendedName>
</protein>
<keyword evidence="2" id="KW-1185">Reference proteome</keyword>